<sequence length="65" mass="7380">MYCDFWRASPNQFSSITFLSFRPVANKIKASSSHRILLPSTPNAQHLHQEGVDRVKCFAFPPKSS</sequence>
<dbReference type="GeneID" id="62233573"/>
<evidence type="ECO:0000313" key="1">
    <source>
        <dbReference type="EMBL" id="KAF7925574.1"/>
    </source>
</evidence>
<dbReference type="Proteomes" id="UP000783213">
    <property type="component" value="Unassembled WGS sequence"/>
</dbReference>
<evidence type="ECO:0000313" key="2">
    <source>
        <dbReference type="Proteomes" id="UP000783213"/>
    </source>
</evidence>
<reference evidence="1 2" key="1">
    <citation type="journal article" date="2020" name="Genome Biol. Evol.">
        <title>Comparative genomics of Sclerotiniaceae.</title>
        <authorList>
            <person name="Valero Jimenez C.A."/>
            <person name="Steentjes M."/>
            <person name="Scholten O.E."/>
            <person name="Van Kan J.A.L."/>
        </authorList>
    </citation>
    <scope>NUCLEOTIDE SEQUENCE [LARGE SCALE GENOMIC DNA]</scope>
    <source>
        <strain evidence="1 2">B1</strain>
    </source>
</reference>
<name>A0ABQ7IIQ9_9HELO</name>
<comment type="caution">
    <text evidence="1">The sequence shown here is derived from an EMBL/GenBank/DDBJ whole genome shotgun (WGS) entry which is preliminary data.</text>
</comment>
<accession>A0ABQ7IIQ9</accession>
<protein>
    <submittedName>
        <fullName evidence="1">Uncharacterized protein</fullName>
    </submittedName>
</protein>
<organism evidence="1 2">
    <name type="scientific">Botrytis deweyae</name>
    <dbReference type="NCBI Taxonomy" id="2478750"/>
    <lineage>
        <taxon>Eukaryota</taxon>
        <taxon>Fungi</taxon>
        <taxon>Dikarya</taxon>
        <taxon>Ascomycota</taxon>
        <taxon>Pezizomycotina</taxon>
        <taxon>Leotiomycetes</taxon>
        <taxon>Helotiales</taxon>
        <taxon>Sclerotiniaceae</taxon>
        <taxon>Botrytis</taxon>
    </lineage>
</organism>
<keyword evidence="2" id="KW-1185">Reference proteome</keyword>
<gene>
    <name evidence="1" type="ORF">EAE98_006799</name>
</gene>
<dbReference type="EMBL" id="RCSX01000015">
    <property type="protein sequence ID" value="KAF7925574.1"/>
    <property type="molecule type" value="Genomic_DNA"/>
</dbReference>
<dbReference type="RefSeq" id="XP_038809102.1">
    <property type="nucleotide sequence ID" value="XM_038954422.1"/>
</dbReference>
<proteinExistence type="predicted"/>